<dbReference type="InterPro" id="IPR000014">
    <property type="entry name" value="PAS"/>
</dbReference>
<keyword evidence="6" id="KW-0675">Receptor</keyword>
<dbReference type="PANTHER" id="PTHR47429">
    <property type="entry name" value="PROTEIN TWIN LOV 1"/>
    <property type="match status" value="1"/>
</dbReference>
<dbReference type="PANTHER" id="PTHR47429:SF2">
    <property type="entry name" value="PROTEIN TWIN LOV 1"/>
    <property type="match status" value="1"/>
</dbReference>
<keyword evidence="5" id="KW-0157">Chromophore</keyword>
<evidence type="ECO:0000259" key="7">
    <source>
        <dbReference type="PROSITE" id="PS50112"/>
    </source>
</evidence>
<name>A0A126X012_9MAGN</name>
<dbReference type="SUPFAM" id="SSF55785">
    <property type="entry name" value="PYP-like sensor domain (PAS domain)"/>
    <property type="match status" value="2"/>
</dbReference>
<keyword evidence="2" id="KW-0716">Sensory transduction</keyword>
<evidence type="ECO:0000256" key="6">
    <source>
        <dbReference type="ARBA" id="ARBA00023170"/>
    </source>
</evidence>
<evidence type="ECO:0000256" key="2">
    <source>
        <dbReference type="ARBA" id="ARBA00022606"/>
    </source>
</evidence>
<sequence>MEAQLAVIEESINARYSSWVREALADISDSFIITDPSISGHPIVFASREFSKMSGYSIDEVIGRNARMFQGPETSRKSVMEIREAIREEKTIQLSLLNYRKDGNPFWMLFHLSPVYSVEDGRVIHFVAVQLPIGRKSMDIADGFSRDSCNVSEAGSRLPEIAFGSCRKEVCMDSVTSVPLWTGFQNMGNKGIEVEESCEATDLEKQKAAMSINNILSVLALYSELTGKVVCGKRCNLPGTNSLGSSVTIALGKIKQSFVLTDPQLPDMPIVYASDAFLKLTGYARHEVLGKNCSFLNGPDTDAEVISQIRENIQTEKACTVLILNYRKDGSSFWNHLQISPVRNAAGKVAFSVWVQMEEGCKNGWGKASQMMQFSVVGVVKVAVRSMGAGPSKP</sequence>
<evidence type="ECO:0000256" key="4">
    <source>
        <dbReference type="ARBA" id="ARBA00022643"/>
    </source>
</evidence>
<evidence type="ECO:0000256" key="3">
    <source>
        <dbReference type="ARBA" id="ARBA00022630"/>
    </source>
</evidence>
<keyword evidence="1" id="KW-0600">Photoreceptor protein</keyword>
<dbReference type="FunFam" id="3.30.450.20:FF:000153">
    <property type="entry name" value="Protein TWIN LOV 1 isoform D"/>
    <property type="match status" value="1"/>
</dbReference>
<protein>
    <submittedName>
        <fullName evidence="8">Putative LOV domain-containing protein</fullName>
    </submittedName>
</protein>
<dbReference type="GO" id="GO:0009637">
    <property type="term" value="P:response to blue light"/>
    <property type="evidence" value="ECO:0007669"/>
    <property type="project" value="UniProtKB-ARBA"/>
</dbReference>
<dbReference type="FunFam" id="3.30.450.20:FF:000211">
    <property type="entry name" value="Protein TWIN LOV 1"/>
    <property type="match status" value="1"/>
</dbReference>
<dbReference type="Pfam" id="PF13426">
    <property type="entry name" value="PAS_9"/>
    <property type="match status" value="2"/>
</dbReference>
<dbReference type="InterPro" id="IPR035965">
    <property type="entry name" value="PAS-like_dom_sf"/>
</dbReference>
<proteinExistence type="evidence at transcript level"/>
<accession>A0A126X012</accession>
<dbReference type="GO" id="GO:0005634">
    <property type="term" value="C:nucleus"/>
    <property type="evidence" value="ECO:0007669"/>
    <property type="project" value="TreeGrafter"/>
</dbReference>
<dbReference type="PROSITE" id="PS50112">
    <property type="entry name" value="PAS"/>
    <property type="match status" value="2"/>
</dbReference>
<feature type="domain" description="PAS" evidence="7">
    <location>
        <begin position="16"/>
        <end position="89"/>
    </location>
</feature>
<keyword evidence="4" id="KW-0288">FMN</keyword>
<dbReference type="EMBL" id="KU700251">
    <property type="protein sequence ID" value="AML78067.1"/>
    <property type="molecule type" value="mRNA"/>
</dbReference>
<keyword evidence="3" id="KW-0285">Flavoprotein</keyword>
<dbReference type="GO" id="GO:0009881">
    <property type="term" value="F:photoreceptor activity"/>
    <property type="evidence" value="ECO:0007669"/>
    <property type="project" value="UniProtKB-KW"/>
</dbReference>
<evidence type="ECO:0000256" key="5">
    <source>
        <dbReference type="ARBA" id="ARBA00022991"/>
    </source>
</evidence>
<organism evidence="8">
    <name type="scientific">Hakea prostrata</name>
    <dbReference type="NCBI Taxonomy" id="1136207"/>
    <lineage>
        <taxon>Eukaryota</taxon>
        <taxon>Viridiplantae</taxon>
        <taxon>Streptophyta</taxon>
        <taxon>Embryophyta</taxon>
        <taxon>Tracheophyta</taxon>
        <taxon>Spermatophyta</taxon>
        <taxon>Magnoliopsida</taxon>
        <taxon>Proteales</taxon>
        <taxon>Proteaceae</taxon>
        <taxon>Hakea</taxon>
    </lineage>
</organism>
<evidence type="ECO:0000313" key="8">
    <source>
        <dbReference type="EMBL" id="AML78067.1"/>
    </source>
</evidence>
<dbReference type="NCBIfam" id="TIGR00229">
    <property type="entry name" value="sensory_box"/>
    <property type="match status" value="2"/>
</dbReference>
<dbReference type="CDD" id="cd00130">
    <property type="entry name" value="PAS"/>
    <property type="match status" value="2"/>
</dbReference>
<dbReference type="SMART" id="SM00091">
    <property type="entry name" value="PAS"/>
    <property type="match status" value="2"/>
</dbReference>
<feature type="domain" description="PAS" evidence="7">
    <location>
        <begin position="270"/>
        <end position="316"/>
    </location>
</feature>
<dbReference type="SMART" id="SM00086">
    <property type="entry name" value="PAC"/>
    <property type="match status" value="2"/>
</dbReference>
<dbReference type="Gene3D" id="3.30.450.20">
    <property type="entry name" value="PAS domain"/>
    <property type="match status" value="2"/>
</dbReference>
<evidence type="ECO:0000256" key="1">
    <source>
        <dbReference type="ARBA" id="ARBA00022543"/>
    </source>
</evidence>
<dbReference type="AlphaFoldDB" id="A0A126X012"/>
<reference evidence="8" key="1">
    <citation type="journal article" date="2016" name="Proc. Natl. Acad. Sci. U.S.A.">
        <title>Functional and topological diversity of LOV domain photoreceptors.</title>
        <authorList>
            <person name="Glantz S.T."/>
            <person name="Carpenter E.J."/>
            <person name="Melkonian M."/>
            <person name="Gardner K.H."/>
            <person name="Boyden E.S."/>
            <person name="Wong G.K."/>
            <person name="Chow B.Y."/>
        </authorList>
    </citation>
    <scope>NUCLEOTIDE SEQUENCE</scope>
    <source>
        <strain evidence="8">OBOJ_2014077</strain>
    </source>
</reference>
<dbReference type="InterPro" id="IPR001610">
    <property type="entry name" value="PAC"/>
</dbReference>